<dbReference type="GO" id="GO:0005524">
    <property type="term" value="F:ATP binding"/>
    <property type="evidence" value="ECO:0007669"/>
    <property type="project" value="UniProtKB-KW"/>
</dbReference>
<dbReference type="EMBL" id="JAAAJB010000457">
    <property type="protein sequence ID" value="KAG0255502.1"/>
    <property type="molecule type" value="Genomic_DNA"/>
</dbReference>
<feature type="domain" description="Methionyl/Leucyl tRNA synthetase" evidence="12">
    <location>
        <begin position="57"/>
        <end position="437"/>
    </location>
</feature>
<evidence type="ECO:0000256" key="10">
    <source>
        <dbReference type="RuleBase" id="RU363039"/>
    </source>
</evidence>
<evidence type="ECO:0000256" key="5">
    <source>
        <dbReference type="ARBA" id="ARBA00022840"/>
    </source>
</evidence>
<dbReference type="PRINTS" id="PR01041">
    <property type="entry name" value="TRNASYNTHMET"/>
</dbReference>
<evidence type="ECO:0000256" key="9">
    <source>
        <dbReference type="ARBA" id="ARBA00068817"/>
    </source>
</evidence>
<evidence type="ECO:0000259" key="12">
    <source>
        <dbReference type="Pfam" id="PF09334"/>
    </source>
</evidence>
<keyword evidence="4 10" id="KW-0547">Nucleotide-binding</keyword>
<dbReference type="Gene3D" id="1.10.730.10">
    <property type="entry name" value="Isoleucyl-tRNA Synthetase, Domain 1"/>
    <property type="match status" value="1"/>
</dbReference>
<organism evidence="13 14">
    <name type="scientific">Actinomortierella ambigua</name>
    <dbReference type="NCBI Taxonomy" id="1343610"/>
    <lineage>
        <taxon>Eukaryota</taxon>
        <taxon>Fungi</taxon>
        <taxon>Fungi incertae sedis</taxon>
        <taxon>Mucoromycota</taxon>
        <taxon>Mortierellomycotina</taxon>
        <taxon>Mortierellomycetes</taxon>
        <taxon>Mortierellales</taxon>
        <taxon>Mortierellaceae</taxon>
        <taxon>Actinomortierella</taxon>
    </lineage>
</organism>
<dbReference type="CDD" id="cd00814">
    <property type="entry name" value="MetRS_core"/>
    <property type="match status" value="1"/>
</dbReference>
<gene>
    <name evidence="13" type="primary">MSM1_2</name>
    <name evidence="13" type="ORF">DFQ27_006215</name>
</gene>
<sequence>MRGLECRQLSSSLRLTQAWRSSFRHSRPIRAFGSPSAYSTQVPPTTDPTAPQRQGPIYITTPIFYVNAGKSESNTIGGEVPHIGHLHSAVLADTLKRFHEMKGRKVMLSTGTDEHGLKIQQAASAAGVSEIELCNNVSQRFKELFDAANISYTTYIRTTEPRHIEAAKMLWNALLKNGYIYKGKHEGWYSVSDEAFYASTQVEELMNEKTGAKYHVSIETGKQVEWATEENYMFRLSQFAEKLNEWIEQNPNAIQPPSRKMEVQEWIRAGLSDLSISRPKSRLTWGVTVPGDDSHVMYVWLDALTNYLTVTGYPWKDTSEKSILEAGWPAAVQIVGKDILRFHAVYWPAFLMGAGLAPPRQVVAHAHWIMNNMKMSKSIGNVVDPFDAMREYGTDTIRFYLMNDGGLADDANYSSELIQGRYKKLLAGQLGNLLSRSTSQALNPTQRLPTQPEKFDPRSQPLLQKLQQLRQVYNSYMKQSQVSRASGAVFDAVAE</sequence>
<comment type="caution">
    <text evidence="13">The sequence shown here is derived from an EMBL/GenBank/DDBJ whole genome shotgun (WGS) entry which is preliminary data.</text>
</comment>
<dbReference type="PANTHER" id="PTHR43326">
    <property type="entry name" value="METHIONYL-TRNA SYNTHETASE"/>
    <property type="match status" value="1"/>
</dbReference>
<feature type="non-terminal residue" evidence="13">
    <location>
        <position position="1"/>
    </location>
</feature>
<dbReference type="Proteomes" id="UP000807716">
    <property type="component" value="Unassembled WGS sequence"/>
</dbReference>
<dbReference type="InterPro" id="IPR033911">
    <property type="entry name" value="MetRS_core"/>
</dbReference>
<evidence type="ECO:0000256" key="4">
    <source>
        <dbReference type="ARBA" id="ARBA00022741"/>
    </source>
</evidence>
<evidence type="ECO:0000256" key="11">
    <source>
        <dbReference type="SAM" id="MobiDB-lite"/>
    </source>
</evidence>
<evidence type="ECO:0000256" key="8">
    <source>
        <dbReference type="ARBA" id="ARBA00047364"/>
    </source>
</evidence>
<feature type="region of interest" description="Disordered" evidence="11">
    <location>
        <begin position="438"/>
        <end position="459"/>
    </location>
</feature>
<reference evidence="13" key="1">
    <citation type="journal article" date="2020" name="Fungal Divers.">
        <title>Resolving the Mortierellaceae phylogeny through synthesis of multi-gene phylogenetics and phylogenomics.</title>
        <authorList>
            <person name="Vandepol N."/>
            <person name="Liber J."/>
            <person name="Desiro A."/>
            <person name="Na H."/>
            <person name="Kennedy M."/>
            <person name="Barry K."/>
            <person name="Grigoriev I.V."/>
            <person name="Miller A.N."/>
            <person name="O'Donnell K."/>
            <person name="Stajich J.E."/>
            <person name="Bonito G."/>
        </authorList>
    </citation>
    <scope>NUCLEOTIDE SEQUENCE</scope>
    <source>
        <strain evidence="13">BC1065</strain>
    </source>
</reference>
<dbReference type="InterPro" id="IPR015413">
    <property type="entry name" value="Methionyl/Leucyl_tRNA_Synth"/>
</dbReference>
<proteinExistence type="inferred from homology"/>
<accession>A0A9P6PWY6</accession>
<evidence type="ECO:0000256" key="2">
    <source>
        <dbReference type="ARBA" id="ARBA00012838"/>
    </source>
</evidence>
<evidence type="ECO:0000313" key="14">
    <source>
        <dbReference type="Proteomes" id="UP000807716"/>
    </source>
</evidence>
<dbReference type="SUPFAM" id="SSF52374">
    <property type="entry name" value="Nucleotidylyl transferase"/>
    <property type="match status" value="1"/>
</dbReference>
<evidence type="ECO:0000256" key="7">
    <source>
        <dbReference type="ARBA" id="ARBA00023146"/>
    </source>
</evidence>
<keyword evidence="6 10" id="KW-0648">Protein biosynthesis</keyword>
<keyword evidence="5 10" id="KW-0067">ATP-binding</keyword>
<dbReference type="InterPro" id="IPR014729">
    <property type="entry name" value="Rossmann-like_a/b/a_fold"/>
</dbReference>
<evidence type="ECO:0000256" key="6">
    <source>
        <dbReference type="ARBA" id="ARBA00022917"/>
    </source>
</evidence>
<dbReference type="Pfam" id="PF09334">
    <property type="entry name" value="tRNA-synt_1g"/>
    <property type="match status" value="1"/>
</dbReference>
<dbReference type="Gene3D" id="2.170.220.10">
    <property type="match status" value="1"/>
</dbReference>
<comment type="similarity">
    <text evidence="1 10">Belongs to the class-I aminoacyl-tRNA synthetase family.</text>
</comment>
<keyword evidence="14" id="KW-1185">Reference proteome</keyword>
<keyword evidence="3 10" id="KW-0436">Ligase</keyword>
<dbReference type="EC" id="6.1.1.10" evidence="2"/>
<evidence type="ECO:0000313" key="13">
    <source>
        <dbReference type="EMBL" id="KAG0255502.1"/>
    </source>
</evidence>
<feature type="compositionally biased region" description="Polar residues" evidence="11">
    <location>
        <begin position="438"/>
        <end position="449"/>
    </location>
</feature>
<dbReference type="GO" id="GO:0006431">
    <property type="term" value="P:methionyl-tRNA aminoacylation"/>
    <property type="evidence" value="ECO:0007669"/>
    <property type="project" value="InterPro"/>
</dbReference>
<evidence type="ECO:0000256" key="1">
    <source>
        <dbReference type="ARBA" id="ARBA00005594"/>
    </source>
</evidence>
<dbReference type="OrthoDB" id="24670at2759"/>
<evidence type="ECO:0000256" key="3">
    <source>
        <dbReference type="ARBA" id="ARBA00022598"/>
    </source>
</evidence>
<dbReference type="NCBIfam" id="TIGR00398">
    <property type="entry name" value="metG"/>
    <property type="match status" value="1"/>
</dbReference>
<name>A0A9P6PWY6_9FUNG</name>
<keyword evidence="7 10" id="KW-0030">Aminoacyl-tRNA synthetase</keyword>
<dbReference type="PANTHER" id="PTHR43326:SF1">
    <property type="entry name" value="METHIONINE--TRNA LIGASE, MITOCHONDRIAL"/>
    <property type="match status" value="1"/>
</dbReference>
<dbReference type="GO" id="GO:0005739">
    <property type="term" value="C:mitochondrion"/>
    <property type="evidence" value="ECO:0007669"/>
    <property type="project" value="UniProtKB-ARBA"/>
</dbReference>
<dbReference type="Gene3D" id="3.40.50.620">
    <property type="entry name" value="HUPs"/>
    <property type="match status" value="1"/>
</dbReference>
<feature type="region of interest" description="Disordered" evidence="11">
    <location>
        <begin position="34"/>
        <end position="54"/>
    </location>
</feature>
<protein>
    <recommendedName>
        <fullName evidence="9">Probable methionine--tRNA ligase, mitochondrial</fullName>
        <ecNumber evidence="2">6.1.1.10</ecNumber>
    </recommendedName>
</protein>
<dbReference type="FunFam" id="2.170.220.10:FF:000001">
    <property type="entry name" value="methionine--tRNA ligase, mitochondrial"/>
    <property type="match status" value="1"/>
</dbReference>
<dbReference type="GO" id="GO:0004825">
    <property type="term" value="F:methionine-tRNA ligase activity"/>
    <property type="evidence" value="ECO:0007669"/>
    <property type="project" value="UniProtKB-EC"/>
</dbReference>
<dbReference type="AlphaFoldDB" id="A0A9P6PWY6"/>
<dbReference type="InterPro" id="IPR014758">
    <property type="entry name" value="Met-tRNA_synth"/>
</dbReference>
<feature type="compositionally biased region" description="Polar residues" evidence="11">
    <location>
        <begin position="36"/>
        <end position="52"/>
    </location>
</feature>
<dbReference type="InterPro" id="IPR023457">
    <property type="entry name" value="Met-tRNA_synth_2"/>
</dbReference>
<comment type="catalytic activity">
    <reaction evidence="8">
        <text>tRNA(Met) + L-methionine + ATP = L-methionyl-tRNA(Met) + AMP + diphosphate</text>
        <dbReference type="Rhea" id="RHEA:13481"/>
        <dbReference type="Rhea" id="RHEA-COMP:9667"/>
        <dbReference type="Rhea" id="RHEA-COMP:9698"/>
        <dbReference type="ChEBI" id="CHEBI:30616"/>
        <dbReference type="ChEBI" id="CHEBI:33019"/>
        <dbReference type="ChEBI" id="CHEBI:57844"/>
        <dbReference type="ChEBI" id="CHEBI:78442"/>
        <dbReference type="ChEBI" id="CHEBI:78530"/>
        <dbReference type="ChEBI" id="CHEBI:456215"/>
        <dbReference type="EC" id="6.1.1.10"/>
    </reaction>
</comment>